<evidence type="ECO:0000256" key="12">
    <source>
        <dbReference type="PIRSR" id="PIRSR602401-1"/>
    </source>
</evidence>
<evidence type="ECO:0000256" key="9">
    <source>
        <dbReference type="ARBA" id="ARBA00023004"/>
    </source>
</evidence>
<evidence type="ECO:0000256" key="3">
    <source>
        <dbReference type="ARBA" id="ARBA00010617"/>
    </source>
</evidence>
<gene>
    <name evidence="15" type="ORF">TEQG_08549</name>
</gene>
<dbReference type="SUPFAM" id="SSF48264">
    <property type="entry name" value="Cytochrome P450"/>
    <property type="match status" value="1"/>
</dbReference>
<keyword evidence="10 13" id="KW-0503">Monooxygenase</keyword>
<dbReference type="PROSITE" id="PS00086">
    <property type="entry name" value="CYTOCHROME_P450"/>
    <property type="match status" value="1"/>
</dbReference>
<feature type="transmembrane region" description="Helical" evidence="14">
    <location>
        <begin position="49"/>
        <end position="72"/>
    </location>
</feature>
<evidence type="ECO:0000313" key="16">
    <source>
        <dbReference type="Proteomes" id="UP000009169"/>
    </source>
</evidence>
<dbReference type="Gene3D" id="1.10.630.10">
    <property type="entry name" value="Cytochrome P450"/>
    <property type="match status" value="1"/>
</dbReference>
<dbReference type="InterPro" id="IPR017972">
    <property type="entry name" value="Cyt_P450_CS"/>
</dbReference>
<evidence type="ECO:0000256" key="6">
    <source>
        <dbReference type="ARBA" id="ARBA00022723"/>
    </source>
</evidence>
<dbReference type="CDD" id="cd11062">
    <property type="entry name" value="CYP58-like"/>
    <property type="match status" value="1"/>
</dbReference>
<dbReference type="Pfam" id="PF00067">
    <property type="entry name" value="p450"/>
    <property type="match status" value="1"/>
</dbReference>
<evidence type="ECO:0000256" key="7">
    <source>
        <dbReference type="ARBA" id="ARBA00022989"/>
    </source>
</evidence>
<dbReference type="PANTHER" id="PTHR24305">
    <property type="entry name" value="CYTOCHROME P450"/>
    <property type="match status" value="1"/>
</dbReference>
<evidence type="ECO:0000256" key="10">
    <source>
        <dbReference type="ARBA" id="ARBA00023033"/>
    </source>
</evidence>
<accession>F2Q641</accession>
<dbReference type="eggNOG" id="KOG0158">
    <property type="taxonomic scope" value="Eukaryota"/>
</dbReference>
<keyword evidence="9 12" id="KW-0408">Iron</keyword>
<dbReference type="Proteomes" id="UP000009169">
    <property type="component" value="Unassembled WGS sequence"/>
</dbReference>
<keyword evidence="8 13" id="KW-0560">Oxidoreductase</keyword>
<keyword evidence="7 14" id="KW-1133">Transmembrane helix</keyword>
<keyword evidence="5 14" id="KW-0812">Transmembrane</keyword>
<evidence type="ECO:0000256" key="8">
    <source>
        <dbReference type="ARBA" id="ARBA00023002"/>
    </source>
</evidence>
<dbReference type="InterPro" id="IPR001128">
    <property type="entry name" value="Cyt_P450"/>
</dbReference>
<reference evidence="16" key="1">
    <citation type="journal article" date="2012" name="MBio">
        <title>Comparative genome analysis of Trichophyton rubrum and related dermatophytes reveals candidate genes involved in infection.</title>
        <authorList>
            <person name="Martinez D.A."/>
            <person name="Oliver B.G."/>
            <person name="Graeser Y."/>
            <person name="Goldberg J.M."/>
            <person name="Li W."/>
            <person name="Martinez-Rossi N.M."/>
            <person name="Monod M."/>
            <person name="Shelest E."/>
            <person name="Barton R.C."/>
            <person name="Birch E."/>
            <person name="Brakhage A.A."/>
            <person name="Chen Z."/>
            <person name="Gurr S.J."/>
            <person name="Heiman D."/>
            <person name="Heitman J."/>
            <person name="Kosti I."/>
            <person name="Rossi A."/>
            <person name="Saif S."/>
            <person name="Samalova M."/>
            <person name="Saunders C.W."/>
            <person name="Shea T."/>
            <person name="Summerbell R.C."/>
            <person name="Xu J."/>
            <person name="Young S."/>
            <person name="Zeng Q."/>
            <person name="Birren B.W."/>
            <person name="Cuomo C.A."/>
            <person name="White T.C."/>
        </authorList>
    </citation>
    <scope>NUCLEOTIDE SEQUENCE [LARGE SCALE GENOMIC DNA]</scope>
    <source>
        <strain evidence="16">ATCC MYA-4606 / CBS 127.97</strain>
    </source>
</reference>
<dbReference type="HOGENOM" id="CLU_001570_14_4_1"/>
<dbReference type="InterPro" id="IPR036396">
    <property type="entry name" value="Cyt_P450_sf"/>
</dbReference>
<evidence type="ECO:0000256" key="2">
    <source>
        <dbReference type="ARBA" id="ARBA00004167"/>
    </source>
</evidence>
<evidence type="ECO:0000256" key="11">
    <source>
        <dbReference type="ARBA" id="ARBA00023136"/>
    </source>
</evidence>
<dbReference type="InterPro" id="IPR002401">
    <property type="entry name" value="Cyt_P450_E_grp-I"/>
</dbReference>
<comment type="cofactor">
    <cofactor evidence="1 12">
        <name>heme</name>
        <dbReference type="ChEBI" id="CHEBI:30413"/>
    </cofactor>
</comment>
<feature type="binding site" description="axial binding residue" evidence="12">
    <location>
        <position position="509"/>
    </location>
    <ligand>
        <name>heme</name>
        <dbReference type="ChEBI" id="CHEBI:30413"/>
    </ligand>
    <ligandPart>
        <name>Fe</name>
        <dbReference type="ChEBI" id="CHEBI:18248"/>
    </ligandPart>
</feature>
<evidence type="ECO:0000256" key="14">
    <source>
        <dbReference type="SAM" id="Phobius"/>
    </source>
</evidence>
<dbReference type="EMBL" id="DS995830">
    <property type="protein sequence ID" value="EGE09609.1"/>
    <property type="molecule type" value="Genomic_DNA"/>
</dbReference>
<dbReference type="GO" id="GO:0016020">
    <property type="term" value="C:membrane"/>
    <property type="evidence" value="ECO:0007669"/>
    <property type="project" value="UniProtKB-SubCell"/>
</dbReference>
<keyword evidence="4 12" id="KW-0349">Heme</keyword>
<comment type="subcellular location">
    <subcellularLocation>
        <location evidence="2">Membrane</location>
        <topology evidence="2">Single-pass membrane protein</topology>
    </subcellularLocation>
</comment>
<dbReference type="AlphaFoldDB" id="F2Q641"/>
<keyword evidence="11 14" id="KW-0472">Membrane</keyword>
<dbReference type="PRINTS" id="PR00385">
    <property type="entry name" value="P450"/>
</dbReference>
<evidence type="ECO:0000256" key="13">
    <source>
        <dbReference type="RuleBase" id="RU000461"/>
    </source>
</evidence>
<dbReference type="GO" id="GO:0020037">
    <property type="term" value="F:heme binding"/>
    <property type="evidence" value="ECO:0007669"/>
    <property type="project" value="InterPro"/>
</dbReference>
<dbReference type="GO" id="GO:0005506">
    <property type="term" value="F:iron ion binding"/>
    <property type="evidence" value="ECO:0007669"/>
    <property type="project" value="InterPro"/>
</dbReference>
<sequence length="570" mass="64617">MGKGINSLTSCLAHGAQFRSTLFPPERHTSPVNMTTSALANTLKLATEYPVTVLGTVFLLYLISLAVYRLFLHPLAGYPGPKIAALSVWYEFFHDGIRKGRYTFEIQRMHEKYGPIVRISPDELHVNDPGFISELYSGPGKRRDKYPFYSAQFGLRDSVGGTPGHDLHRLRRNALSHFFSKAAITKLEPIIQQKVEKLASQLERHAETFGPVPLTTAFSCMTTDVVTEYAFAKSYNFLDSPTFEPNIHDAISAGSLIAVWQKQFPWILPTINALPQCLLRHVSSQAAEYAKFQQDMRVELANEKAKIARGEKPKSASRTIFYELLTGPLPEEEKRLNRIWQEGQLVVGAGTETTAWALTATLFYILDNPEILSRLRQELSVAIPDPNQPVSWTELENIPYLNAVISEGFRLSYGLSTRLQRINPIGTMHFKAPKHGSRYANSVKTTEWVEYDIPKGTPVGMTAVLVHLNPDIFPDPYTFKPERWLDEHGKRHRRLDEFLLNFSKGSRQCLGINLAHAELYMGIGLLIRRLGGRMSLFQCTKEDVEVYYDRFVPCPKNGTKRIRVMITRNE</sequence>
<evidence type="ECO:0000256" key="1">
    <source>
        <dbReference type="ARBA" id="ARBA00001971"/>
    </source>
</evidence>
<name>F2Q641_TRIEC</name>
<dbReference type="OrthoDB" id="3945418at2759"/>
<dbReference type="PRINTS" id="PR00463">
    <property type="entry name" value="EP450I"/>
</dbReference>
<evidence type="ECO:0000256" key="5">
    <source>
        <dbReference type="ARBA" id="ARBA00022692"/>
    </source>
</evidence>
<protein>
    <submittedName>
        <fullName evidence="15">Benzoate 4-monooxygenase cytochrome P450</fullName>
    </submittedName>
</protein>
<dbReference type="VEuPathDB" id="FungiDB:TEQG_08549"/>
<proteinExistence type="inferred from homology"/>
<dbReference type="GO" id="GO:0016705">
    <property type="term" value="F:oxidoreductase activity, acting on paired donors, with incorporation or reduction of molecular oxygen"/>
    <property type="evidence" value="ECO:0007669"/>
    <property type="project" value="InterPro"/>
</dbReference>
<organism evidence="15 16">
    <name type="scientific">Trichophyton equinum (strain ATCC MYA-4606 / CBS 127.97)</name>
    <name type="common">Horse ringworm fungus</name>
    <dbReference type="NCBI Taxonomy" id="559882"/>
    <lineage>
        <taxon>Eukaryota</taxon>
        <taxon>Fungi</taxon>
        <taxon>Dikarya</taxon>
        <taxon>Ascomycota</taxon>
        <taxon>Pezizomycotina</taxon>
        <taxon>Eurotiomycetes</taxon>
        <taxon>Eurotiomycetidae</taxon>
        <taxon>Onygenales</taxon>
        <taxon>Arthrodermataceae</taxon>
        <taxon>Trichophyton</taxon>
    </lineage>
</organism>
<evidence type="ECO:0000256" key="4">
    <source>
        <dbReference type="ARBA" id="ARBA00022617"/>
    </source>
</evidence>
<dbReference type="FunFam" id="1.10.630.10:FF:000069">
    <property type="entry name" value="Cytochrome P450, putative (Eurofung)"/>
    <property type="match status" value="1"/>
</dbReference>
<dbReference type="PANTHER" id="PTHR24305:SF157">
    <property type="entry name" value="N-ACETYLTRYPTOPHAN 6-HYDROXYLASE IVOC-RELATED"/>
    <property type="match status" value="1"/>
</dbReference>
<keyword evidence="6 12" id="KW-0479">Metal-binding</keyword>
<dbReference type="GO" id="GO:0004497">
    <property type="term" value="F:monooxygenase activity"/>
    <property type="evidence" value="ECO:0007669"/>
    <property type="project" value="UniProtKB-KW"/>
</dbReference>
<dbReference type="InterPro" id="IPR050121">
    <property type="entry name" value="Cytochrome_P450_monoxygenase"/>
</dbReference>
<keyword evidence="16" id="KW-1185">Reference proteome</keyword>
<comment type="similarity">
    <text evidence="3 13">Belongs to the cytochrome P450 family.</text>
</comment>
<evidence type="ECO:0000313" key="15">
    <source>
        <dbReference type="EMBL" id="EGE09609.1"/>
    </source>
</evidence>